<dbReference type="PANTHER" id="PTHR37817:SF1">
    <property type="entry name" value="N-ACETYLTRANSFERASE EIS"/>
    <property type="match status" value="1"/>
</dbReference>
<dbReference type="InterPro" id="IPR016181">
    <property type="entry name" value="Acyl_CoA_acyltransferase"/>
</dbReference>
<accession>A0A385ABS3</accession>
<gene>
    <name evidence="2" type="ORF">DT351_01450</name>
</gene>
<dbReference type="Gene3D" id="3.30.1050.10">
    <property type="entry name" value="SCP2 sterol-binding domain"/>
    <property type="match status" value="1"/>
</dbReference>
<evidence type="ECO:0000313" key="3">
    <source>
        <dbReference type="Proteomes" id="UP000257607"/>
    </source>
</evidence>
<dbReference type="PROSITE" id="PS51186">
    <property type="entry name" value="GNAT"/>
    <property type="match status" value="1"/>
</dbReference>
<organism evidence="2 3">
    <name type="scientific">Latilactobacillus curvatus</name>
    <name type="common">Lactobacillus curvatus</name>
    <dbReference type="NCBI Taxonomy" id="28038"/>
    <lineage>
        <taxon>Bacteria</taxon>
        <taxon>Bacillati</taxon>
        <taxon>Bacillota</taxon>
        <taxon>Bacilli</taxon>
        <taxon>Lactobacillales</taxon>
        <taxon>Lactobacillaceae</taxon>
        <taxon>Latilactobacillus</taxon>
    </lineage>
</organism>
<dbReference type="RefSeq" id="WP_089541908.1">
    <property type="nucleotide sequence ID" value="NZ_CP022475.1"/>
</dbReference>
<dbReference type="InterPro" id="IPR036527">
    <property type="entry name" value="SCP2_sterol-bd_dom_sf"/>
</dbReference>
<dbReference type="Pfam" id="PF17668">
    <property type="entry name" value="Acetyltransf_17"/>
    <property type="match status" value="1"/>
</dbReference>
<sequence length="392" mass="44168">MVEKRKLIETDEPAFYELAQYAFNKPDSAKRQEFFKQLYTHSAGFGVFDDGRLASGLLATPFDVRLNGQTFKMSGIGYVASYPEFAGKGGIAALMQLTFEHMRAEGVTLSYLAPFSYGFYRRFGYEQTFDRTHFEIQTADLPRLKFAPSAGQVVRMTLAQAVPLIDAFFNQHPDNQVGGVQRTDWWWQYDVMKHSDWEVAVYREDTGRVAGYMIYTRQPETFVIQELMTSTVASQEQLLSFILKHQSAYAIIQYESALTESLADLLPDPTIVKTTTVPYMMARIVSLADFFARYAYQVAELSAVTIAVQDDFLPENAGLWQLSIHAGQAAVTKLATGTADITVTIQNLTKAMLGYRTLESQAHFGHVQGTPQQIAQLSAAFSHTKPMLWDYF</sequence>
<feature type="domain" description="N-acetyltransferase" evidence="1">
    <location>
        <begin position="2"/>
        <end position="148"/>
    </location>
</feature>
<dbReference type="SUPFAM" id="SSF55718">
    <property type="entry name" value="SCP-like"/>
    <property type="match status" value="1"/>
</dbReference>
<dbReference type="GO" id="GO:0034069">
    <property type="term" value="F:aminoglycoside N-acetyltransferase activity"/>
    <property type="evidence" value="ECO:0007669"/>
    <property type="project" value="TreeGrafter"/>
</dbReference>
<protein>
    <submittedName>
        <fullName evidence="2">GNAT family N-acetyltransferase</fullName>
    </submittedName>
</protein>
<dbReference type="EMBL" id="CP031003">
    <property type="protein sequence ID" value="AXN35107.1"/>
    <property type="molecule type" value="Genomic_DNA"/>
</dbReference>
<dbReference type="Pfam" id="PF13530">
    <property type="entry name" value="SCP2_2"/>
    <property type="match status" value="1"/>
</dbReference>
<dbReference type="InterPro" id="IPR000182">
    <property type="entry name" value="GNAT_dom"/>
</dbReference>
<name>A0A385ABS3_LATCU</name>
<dbReference type="Gene3D" id="3.40.630.30">
    <property type="match status" value="2"/>
</dbReference>
<reference evidence="2 3" key="1">
    <citation type="submission" date="2018-07" db="EMBL/GenBank/DDBJ databases">
        <title>Lactobacillus curvatus genome sequence.</title>
        <authorList>
            <person name="Prechtl R."/>
        </authorList>
    </citation>
    <scope>NUCLEOTIDE SEQUENCE [LARGE SCALE GENOMIC DNA]</scope>
    <source>
        <strain evidence="2 3">TMW 1.1928</strain>
    </source>
</reference>
<evidence type="ECO:0000313" key="2">
    <source>
        <dbReference type="EMBL" id="AXN35107.1"/>
    </source>
</evidence>
<dbReference type="GO" id="GO:0030649">
    <property type="term" value="P:aminoglycoside antibiotic catabolic process"/>
    <property type="evidence" value="ECO:0007669"/>
    <property type="project" value="TreeGrafter"/>
</dbReference>
<evidence type="ECO:0000259" key="1">
    <source>
        <dbReference type="PROSITE" id="PS51186"/>
    </source>
</evidence>
<keyword evidence="2" id="KW-0808">Transferase</keyword>
<dbReference type="Pfam" id="PF13527">
    <property type="entry name" value="Acetyltransf_9"/>
    <property type="match status" value="1"/>
</dbReference>
<proteinExistence type="predicted"/>
<dbReference type="InterPro" id="IPR051554">
    <property type="entry name" value="Acetyltransferase_Eis"/>
</dbReference>
<dbReference type="PANTHER" id="PTHR37817">
    <property type="entry name" value="N-ACETYLTRANSFERASE EIS"/>
    <property type="match status" value="1"/>
</dbReference>
<dbReference type="InterPro" id="IPR041380">
    <property type="entry name" value="Acetyltransf_17"/>
</dbReference>
<dbReference type="AlphaFoldDB" id="A0A385ABS3"/>
<dbReference type="InterPro" id="IPR025559">
    <property type="entry name" value="Eis_dom"/>
</dbReference>
<dbReference type="SUPFAM" id="SSF55729">
    <property type="entry name" value="Acyl-CoA N-acyltransferases (Nat)"/>
    <property type="match status" value="1"/>
</dbReference>
<dbReference type="Proteomes" id="UP000257607">
    <property type="component" value="Chromosome"/>
</dbReference>